<evidence type="ECO:0000256" key="1">
    <source>
        <dbReference type="ARBA" id="ARBA00023002"/>
    </source>
</evidence>
<organism evidence="3 4">
    <name type="scientific">Penicillium antarcticum</name>
    <dbReference type="NCBI Taxonomy" id="416450"/>
    <lineage>
        <taxon>Eukaryota</taxon>
        <taxon>Fungi</taxon>
        <taxon>Dikarya</taxon>
        <taxon>Ascomycota</taxon>
        <taxon>Pezizomycotina</taxon>
        <taxon>Eurotiomycetes</taxon>
        <taxon>Eurotiomycetidae</taxon>
        <taxon>Eurotiales</taxon>
        <taxon>Aspergillaceae</taxon>
        <taxon>Penicillium</taxon>
    </lineage>
</organism>
<dbReference type="GO" id="GO:0009450">
    <property type="term" value="P:gamma-aminobutyric acid catabolic process"/>
    <property type="evidence" value="ECO:0007669"/>
    <property type="project" value="TreeGrafter"/>
</dbReference>
<proteinExistence type="predicted"/>
<dbReference type="InterPro" id="IPR016161">
    <property type="entry name" value="Ald_DH/histidinol_DH"/>
</dbReference>
<dbReference type="GO" id="GO:0004777">
    <property type="term" value="F:succinate-semialdehyde dehydrogenase (NAD+) activity"/>
    <property type="evidence" value="ECO:0007669"/>
    <property type="project" value="TreeGrafter"/>
</dbReference>
<comment type="caution">
    <text evidence="3">The sequence shown here is derived from an EMBL/GenBank/DDBJ whole genome shotgun (WGS) entry which is preliminary data.</text>
</comment>
<dbReference type="Gene3D" id="3.40.605.10">
    <property type="entry name" value="Aldehyde Dehydrogenase, Chain A, domain 1"/>
    <property type="match status" value="1"/>
</dbReference>
<dbReference type="PANTHER" id="PTHR43353">
    <property type="entry name" value="SUCCINATE-SEMIALDEHYDE DEHYDROGENASE, MITOCHONDRIAL"/>
    <property type="match status" value="1"/>
</dbReference>
<dbReference type="PANTHER" id="PTHR43353:SF6">
    <property type="entry name" value="CYTOPLASMIC ALDEHYDE DEHYDROGENASE (EUROFUNG)"/>
    <property type="match status" value="1"/>
</dbReference>
<accession>A0A1V6PXZ4</accession>
<name>A0A1V6PXZ4_9EURO</name>
<dbReference type="Gene3D" id="3.40.309.10">
    <property type="entry name" value="Aldehyde Dehydrogenase, Chain A, domain 2"/>
    <property type="match status" value="1"/>
</dbReference>
<sequence length="481" mass="52048">MSQTTDNLPIVPLLIGGVETAGSQSEIFPVYSYAQNKNVYHAESANVEIAKAAVDAAAVAFKTWKNTSARHRREILLRYADLLQSHADELVAIQIAETSAAALWAKKNVQLAIGLIQETAACITSLKGEIPQSESSDVLPLAFTVPIGPVLVIAPWNSPIILGARNIATAVAAGCSVVFKASENCPKLHHMLVKIFEEAGLPKGVVNVIQVNREKAAEVTEAVIAHPAIRKVEFVGSATVGRMIGQVCAKHLKPILMELGGKGPAIVLDDADLSVAAKRCVAGAFLHHGQLCFSTERIIVLESVAAEFQQHLIKEAENFTVTDGVSPRIVEACQEKLLDAKQKGATFIVGKPEMMDATKLHPTILLGLTKDMLLWNEESFGPSAALFIARDDQHAIELANDSKFGLNAAIHTKDFNRAWLMTRELDFGQVHTNNMTPHDEPTFPIGGVKGSGWGRNNAIFGLREFSETRLMTWSLEGSKFV</sequence>
<gene>
    <name evidence="3" type="ORF">PENANT_c025G06649</name>
</gene>
<reference evidence="4" key="1">
    <citation type="journal article" date="2017" name="Nat. Microbiol.">
        <title>Global analysis of biosynthetic gene clusters reveals vast potential of secondary metabolite production in Penicillium species.</title>
        <authorList>
            <person name="Nielsen J.C."/>
            <person name="Grijseels S."/>
            <person name="Prigent S."/>
            <person name="Ji B."/>
            <person name="Dainat J."/>
            <person name="Nielsen K.F."/>
            <person name="Frisvad J.C."/>
            <person name="Workman M."/>
            <person name="Nielsen J."/>
        </authorList>
    </citation>
    <scope>NUCLEOTIDE SEQUENCE [LARGE SCALE GENOMIC DNA]</scope>
    <source>
        <strain evidence="4">IBT 31811</strain>
    </source>
</reference>
<dbReference type="AlphaFoldDB" id="A0A1V6PXZ4"/>
<dbReference type="FunFam" id="3.40.605.10:FF:000063">
    <property type="entry name" value="Succinate-semialdehyde dehydrogenase, mitochondrial"/>
    <property type="match status" value="1"/>
</dbReference>
<dbReference type="STRING" id="416450.A0A1V6PXZ4"/>
<dbReference type="EMBL" id="MDYN01000025">
    <property type="protein sequence ID" value="OQD81813.1"/>
    <property type="molecule type" value="Genomic_DNA"/>
</dbReference>
<evidence type="ECO:0000313" key="3">
    <source>
        <dbReference type="EMBL" id="OQD81813.1"/>
    </source>
</evidence>
<dbReference type="Proteomes" id="UP000191672">
    <property type="component" value="Unassembled WGS sequence"/>
</dbReference>
<dbReference type="InterPro" id="IPR016162">
    <property type="entry name" value="Ald_DH_N"/>
</dbReference>
<feature type="domain" description="Aldehyde dehydrogenase" evidence="2">
    <location>
        <begin position="24"/>
        <end position="469"/>
    </location>
</feature>
<dbReference type="InterPro" id="IPR016163">
    <property type="entry name" value="Ald_DH_C"/>
</dbReference>
<dbReference type="InterPro" id="IPR050740">
    <property type="entry name" value="Aldehyde_DH_Superfamily"/>
</dbReference>
<evidence type="ECO:0000313" key="4">
    <source>
        <dbReference type="Proteomes" id="UP000191672"/>
    </source>
</evidence>
<dbReference type="Pfam" id="PF00171">
    <property type="entry name" value="Aldedh"/>
    <property type="match status" value="1"/>
</dbReference>
<evidence type="ECO:0000259" key="2">
    <source>
        <dbReference type="Pfam" id="PF00171"/>
    </source>
</evidence>
<dbReference type="SUPFAM" id="SSF53720">
    <property type="entry name" value="ALDH-like"/>
    <property type="match status" value="1"/>
</dbReference>
<keyword evidence="4" id="KW-1185">Reference proteome</keyword>
<dbReference type="InterPro" id="IPR015590">
    <property type="entry name" value="Aldehyde_DH_dom"/>
</dbReference>
<dbReference type="OrthoDB" id="310895at2759"/>
<keyword evidence="1" id="KW-0560">Oxidoreductase</keyword>
<protein>
    <recommendedName>
        <fullName evidence="2">Aldehyde dehydrogenase domain-containing protein</fullName>
    </recommendedName>
</protein>